<protein>
    <submittedName>
        <fullName evidence="1">Uncharacterized protein</fullName>
    </submittedName>
</protein>
<gene>
    <name evidence="1" type="ORF">BST23_00050</name>
</gene>
<evidence type="ECO:0000313" key="2">
    <source>
        <dbReference type="Proteomes" id="UP000192772"/>
    </source>
</evidence>
<dbReference type="RefSeq" id="WP_064919797.1">
    <property type="nucleotide sequence ID" value="NZ_JBCGVB010000005.1"/>
</dbReference>
<dbReference type="STRING" id="81858.BST23_00050"/>
<evidence type="ECO:0000313" key="1">
    <source>
        <dbReference type="EMBL" id="ORA69102.1"/>
    </source>
</evidence>
<name>A0A1X0DAC1_9MYCO</name>
<proteinExistence type="predicted"/>
<accession>A0A1X0DAC1</accession>
<dbReference type="OrthoDB" id="3785441at2"/>
<dbReference type="Pfam" id="PF19457">
    <property type="entry name" value="DUF5994"/>
    <property type="match status" value="1"/>
</dbReference>
<comment type="caution">
    <text evidence="1">The sequence shown here is derived from an EMBL/GenBank/DDBJ whole genome shotgun (WGS) entry which is preliminary data.</text>
</comment>
<reference evidence="1 2" key="1">
    <citation type="submission" date="2017-02" db="EMBL/GenBank/DDBJ databases">
        <title>The new phylogeny of genus Mycobacterium.</title>
        <authorList>
            <person name="Tortoli E."/>
            <person name="Trovato A."/>
            <person name="Cirillo D.M."/>
        </authorList>
    </citation>
    <scope>NUCLEOTIDE SEQUENCE [LARGE SCALE GENOMIC DNA]</scope>
    <source>
        <strain evidence="1 2">FI-09383</strain>
    </source>
</reference>
<dbReference type="EMBL" id="MVHP01000001">
    <property type="protein sequence ID" value="ORA69102.1"/>
    <property type="molecule type" value="Genomic_DNA"/>
</dbReference>
<sequence length="159" mass="17111">MVHITSQRSNTPRLVLCDRGRQTGAVDGVWWPPSADLRSALPDLVAVFGRLIGPVRRVVYDPAIWPHAPSRIIRGNTMVAVDPYSLVASDTIYLIGTHSRDAVLYVLPPSSSRDKAGRLLRTVDGADGPMSADMLRQLANDISDVEPTVASASAIKGTP</sequence>
<dbReference type="InterPro" id="IPR046036">
    <property type="entry name" value="DUF5994"/>
</dbReference>
<dbReference type="AlphaFoldDB" id="A0A1X0DAC1"/>
<dbReference type="Proteomes" id="UP000192772">
    <property type="component" value="Unassembled WGS sequence"/>
</dbReference>
<organism evidence="1 2">
    <name type="scientific">Mycolicibacterium elephantis</name>
    <dbReference type="NCBI Taxonomy" id="81858"/>
    <lineage>
        <taxon>Bacteria</taxon>
        <taxon>Bacillati</taxon>
        <taxon>Actinomycetota</taxon>
        <taxon>Actinomycetes</taxon>
        <taxon>Mycobacteriales</taxon>
        <taxon>Mycobacteriaceae</taxon>
        <taxon>Mycolicibacterium</taxon>
    </lineage>
</organism>